<feature type="non-terminal residue" evidence="2">
    <location>
        <position position="1"/>
    </location>
</feature>
<dbReference type="Proteomes" id="UP000681722">
    <property type="component" value="Unassembled WGS sequence"/>
</dbReference>
<evidence type="ECO:0000313" key="3">
    <source>
        <dbReference type="EMBL" id="CAF4359960.1"/>
    </source>
</evidence>
<dbReference type="AlphaFoldDB" id="A0A815ST92"/>
<comment type="caution">
    <text evidence="2">The sequence shown here is derived from an EMBL/GenBank/DDBJ whole genome shotgun (WGS) entry which is preliminary data.</text>
</comment>
<name>A0A815ST92_9BILA</name>
<keyword evidence="1" id="KW-1133">Transmembrane helix</keyword>
<protein>
    <submittedName>
        <fullName evidence="2">Uncharacterized protein</fullName>
    </submittedName>
</protein>
<proteinExistence type="predicted"/>
<dbReference type="OrthoDB" id="10020612at2759"/>
<evidence type="ECO:0000313" key="2">
    <source>
        <dbReference type="EMBL" id="CAF1497859.1"/>
    </source>
</evidence>
<accession>A0A815ST92</accession>
<organism evidence="2 4">
    <name type="scientific">Didymodactylos carnosus</name>
    <dbReference type="NCBI Taxonomy" id="1234261"/>
    <lineage>
        <taxon>Eukaryota</taxon>
        <taxon>Metazoa</taxon>
        <taxon>Spiralia</taxon>
        <taxon>Gnathifera</taxon>
        <taxon>Rotifera</taxon>
        <taxon>Eurotatoria</taxon>
        <taxon>Bdelloidea</taxon>
        <taxon>Philodinida</taxon>
        <taxon>Philodinidae</taxon>
        <taxon>Didymodactylos</taxon>
    </lineage>
</organism>
<keyword evidence="1" id="KW-0812">Transmembrane</keyword>
<reference evidence="2" key="1">
    <citation type="submission" date="2021-02" db="EMBL/GenBank/DDBJ databases">
        <authorList>
            <person name="Nowell W R."/>
        </authorList>
    </citation>
    <scope>NUCLEOTIDE SEQUENCE</scope>
</reference>
<dbReference type="EMBL" id="CAJNOQ010022201">
    <property type="protein sequence ID" value="CAF1497859.1"/>
    <property type="molecule type" value="Genomic_DNA"/>
</dbReference>
<keyword evidence="4" id="KW-1185">Reference proteome</keyword>
<evidence type="ECO:0000313" key="4">
    <source>
        <dbReference type="Proteomes" id="UP000663829"/>
    </source>
</evidence>
<evidence type="ECO:0000256" key="1">
    <source>
        <dbReference type="SAM" id="Phobius"/>
    </source>
</evidence>
<gene>
    <name evidence="2" type="ORF">GPM918_LOCUS36546</name>
    <name evidence="3" type="ORF">SRO942_LOCUS37286</name>
</gene>
<keyword evidence="1" id="KW-0472">Membrane</keyword>
<sequence>NYILFTLSYLSESYILVACLDRYALSSSRVQQRCWSSLKNAKRVIPIFLACLWFLISIHMIAYSKVIRDVGRFLISVGYALFVSLHSIIVSSMILPTLMVHF</sequence>
<dbReference type="EMBL" id="CAJOBC010087708">
    <property type="protein sequence ID" value="CAF4359960.1"/>
    <property type="molecule type" value="Genomic_DNA"/>
</dbReference>
<feature type="transmembrane region" description="Helical" evidence="1">
    <location>
        <begin position="74"/>
        <end position="95"/>
    </location>
</feature>
<dbReference type="Proteomes" id="UP000663829">
    <property type="component" value="Unassembled WGS sequence"/>
</dbReference>
<feature type="transmembrane region" description="Helical" evidence="1">
    <location>
        <begin position="44"/>
        <end position="62"/>
    </location>
</feature>